<keyword evidence="2" id="KW-0479">Metal-binding</keyword>
<keyword evidence="11" id="KW-1185">Reference proteome</keyword>
<dbReference type="AlphaFoldDB" id="A0A4R8A3H6"/>
<keyword evidence="5" id="KW-0408">Iron</keyword>
<evidence type="ECO:0000313" key="11">
    <source>
        <dbReference type="Proteomes" id="UP000295447"/>
    </source>
</evidence>
<evidence type="ECO:0000259" key="9">
    <source>
        <dbReference type="Pfam" id="PF20169"/>
    </source>
</evidence>
<evidence type="ECO:0000256" key="1">
    <source>
        <dbReference type="ARBA" id="ARBA00022448"/>
    </source>
</evidence>
<keyword evidence="4" id="KW-0560">Oxidoreductase</keyword>
<reference evidence="10 11" key="1">
    <citation type="submission" date="2019-03" db="EMBL/GenBank/DDBJ databases">
        <title>Genomic Encyclopedia of Type Strains, Phase III (KMG-III): the genomes of soil and plant-associated and newly described type strains.</title>
        <authorList>
            <person name="Whitman W."/>
        </authorList>
    </citation>
    <scope>NUCLEOTIDE SEQUENCE [LARGE SCALE GENOMIC DNA]</scope>
    <source>
        <strain evidence="10 11">VKM Ac-2570</strain>
    </source>
</reference>
<evidence type="ECO:0000256" key="6">
    <source>
        <dbReference type="ARBA" id="ARBA00023014"/>
    </source>
</evidence>
<protein>
    <submittedName>
        <fullName evidence="10">Indolepyruvate ferredoxin oxidoreductase</fullName>
    </submittedName>
</protein>
<sequence>MTSTTSIVRDRYVESAVPVLLTGVQSIGRLLVEQHARDARAGAQTATFVSGYRGSPLGGLDSTLQRLPGGLAAHDIHLVPGLNEELGATAVWGSQVALPGQRQTRDGVVGVWYGKAPGVDRAGDAIRHGNVLGANPRGGVLVLAGDDPGAKSSTLPSASERTLASYRLPVLFPRSSDDLIRLGLYGVALSRATGLWAAIKIVADVADGLWSVDTRYDQLGIAVPRIEWNGSPWTYHQARAATVPWSRDAEAELVGPRRQALIDFAEANPLDAIELDPPGARLGVIAAGKTFDDTVQALTDLGIDETKLTRSGIRLLRLGLISPLAPGVVRRFASGLDQILVVEEKGPFIETQLRELLYGTAAAPVLLGEYDDQRRPLVPTHGALSVSRIAAALRRFLPSELAVIPEVRPRAALPVLSSHRTAYFCSGCPHNRSTVVPEGSLAGGGIGCHAMTVRMPHLADQMTGITQMGGEGAQWIGQASFTETPHLFQNLGDGTFFHSGQLAIQACVEAGVDITYKLLYNSAVAMTGGQHADGALPVPAVARKLLAEGVRRVIICAEEPRRYRRSRLPRTVAVWHRDRLDEAQRALRDTPGVTVLIYDQQCAAEKRRDRKRTSGPTMRVAINEAVCEGCGDCAAKSNCLSVQPVATEFGRKTRIDQSSCNVDYSCLDGDCPAFFTYEVNESAPRTEADAAPTVADPNRPAIASSFDLLLAGIGGTGVVTANQILAVAARSEGWSVAGLDQTGLSQKAGPVTSHLRIRRDPHARPGNHVTSTGADCVLAFDAMVAAENDVLAFADPSRTRAFVSTAITPTGAEVRGLDASTDMTSLLARIEATSATYTCLDTADAAIRLFDTTTPANMILLGLAFQRGGLPMSSSGIEAAITTNGVDVDTNLAAFRWGRALTEHPDALPVRRHDTPRASQHLLAERPMTGETHRVSLIRATALAEYQNEGMARRFLDLVEAAWSAECRLGDDHEFSTAVARGLHHLMAYKDEYEVARLLLADDTSHRPGVQKIRYRLHPPLLRALGLSHKISLSVRWRPMFRILAAGKVLRGTPFDPFGHAAVRRLERELRDDYIALIAELTSKLDPNTYATSVAAAAAAELVRGYEDVKLAGVKGYHARLAELGLRRAT</sequence>
<proteinExistence type="predicted"/>
<dbReference type="PANTHER" id="PTHR48084:SF3">
    <property type="entry name" value="SUBUNIT OF PYRUVATE:FLAVODOXIN OXIDOREDUCTASE"/>
    <property type="match status" value="1"/>
</dbReference>
<dbReference type="PANTHER" id="PTHR48084">
    <property type="entry name" value="2-OXOGLUTARATE OXIDOREDUCTASE SUBUNIT KORB-RELATED"/>
    <property type="match status" value="1"/>
</dbReference>
<evidence type="ECO:0000256" key="5">
    <source>
        <dbReference type="ARBA" id="ARBA00023004"/>
    </source>
</evidence>
<organism evidence="10 11">
    <name type="scientific">Kribbella kalugense</name>
    <dbReference type="NCBI Taxonomy" id="2512221"/>
    <lineage>
        <taxon>Bacteria</taxon>
        <taxon>Bacillati</taxon>
        <taxon>Actinomycetota</taxon>
        <taxon>Actinomycetes</taxon>
        <taxon>Propionibacteriales</taxon>
        <taxon>Kribbellaceae</taxon>
        <taxon>Kribbella</taxon>
    </lineage>
</organism>
<dbReference type="InterPro" id="IPR046667">
    <property type="entry name" value="DUF6537"/>
</dbReference>
<keyword evidence="1" id="KW-0813">Transport</keyword>
<dbReference type="InterPro" id="IPR029061">
    <property type="entry name" value="THDP-binding"/>
</dbReference>
<dbReference type="Proteomes" id="UP000295447">
    <property type="component" value="Unassembled WGS sequence"/>
</dbReference>
<dbReference type="SUPFAM" id="SSF53323">
    <property type="entry name" value="Pyruvate-ferredoxin oxidoreductase, PFOR, domain III"/>
    <property type="match status" value="1"/>
</dbReference>
<feature type="domain" description="Thiamine pyrophosphate enzyme TPP-binding" evidence="8">
    <location>
        <begin position="445"/>
        <end position="532"/>
    </location>
</feature>
<dbReference type="InterPro" id="IPR011766">
    <property type="entry name" value="TPP_enzyme_TPP-bd"/>
</dbReference>
<feature type="domain" description="Pyruvate/ketoisovalerate oxidoreductase catalytic" evidence="7">
    <location>
        <begin position="714"/>
        <end position="899"/>
    </location>
</feature>
<keyword evidence="10" id="KW-0670">Pyruvate</keyword>
<dbReference type="Gene3D" id="3.40.920.10">
    <property type="entry name" value="Pyruvate-ferredoxin oxidoreductase, PFOR, domain III"/>
    <property type="match status" value="1"/>
</dbReference>
<keyword evidence="6" id="KW-0411">Iron-sulfur</keyword>
<dbReference type="SUPFAM" id="SSF52922">
    <property type="entry name" value="TK C-terminal domain-like"/>
    <property type="match status" value="1"/>
</dbReference>
<dbReference type="InterPro" id="IPR002880">
    <property type="entry name" value="Pyrv_Fd/Flavodoxin_OxRdtase_N"/>
</dbReference>
<dbReference type="Pfam" id="PF02775">
    <property type="entry name" value="TPP_enzyme_C"/>
    <property type="match status" value="1"/>
</dbReference>
<dbReference type="GO" id="GO:0016625">
    <property type="term" value="F:oxidoreductase activity, acting on the aldehyde or oxo group of donors, iron-sulfur protein as acceptor"/>
    <property type="evidence" value="ECO:0007669"/>
    <property type="project" value="UniProtKB-ARBA"/>
</dbReference>
<gene>
    <name evidence="10" type="ORF">EV650_3059</name>
</gene>
<dbReference type="CDD" id="cd07034">
    <property type="entry name" value="TPP_PYR_PFOR_IOR-alpha_like"/>
    <property type="match status" value="1"/>
</dbReference>
<dbReference type="SUPFAM" id="SSF52518">
    <property type="entry name" value="Thiamin diphosphate-binding fold (THDP-binding)"/>
    <property type="match status" value="1"/>
</dbReference>
<dbReference type="InterPro" id="IPR019752">
    <property type="entry name" value="Pyrv/ketoisovalerate_OxRed_cat"/>
</dbReference>
<feature type="domain" description="DUF6537" evidence="9">
    <location>
        <begin position="938"/>
        <end position="1122"/>
    </location>
</feature>
<accession>A0A4R8A3H6</accession>
<keyword evidence="3" id="KW-0249">Electron transport</keyword>
<dbReference type="OrthoDB" id="9803617at2"/>
<evidence type="ECO:0000259" key="7">
    <source>
        <dbReference type="Pfam" id="PF01558"/>
    </source>
</evidence>
<dbReference type="Gene3D" id="3.40.50.970">
    <property type="match status" value="1"/>
</dbReference>
<dbReference type="InterPro" id="IPR051457">
    <property type="entry name" value="2-oxoacid:Fd_oxidoreductase"/>
</dbReference>
<dbReference type="Pfam" id="PF20169">
    <property type="entry name" value="DUF6537"/>
    <property type="match status" value="1"/>
</dbReference>
<dbReference type="GO" id="GO:0051539">
    <property type="term" value="F:4 iron, 4 sulfur cluster binding"/>
    <property type="evidence" value="ECO:0007669"/>
    <property type="project" value="UniProtKB-KW"/>
</dbReference>
<evidence type="ECO:0000259" key="8">
    <source>
        <dbReference type="Pfam" id="PF02775"/>
    </source>
</evidence>
<dbReference type="NCBIfam" id="NF009589">
    <property type="entry name" value="PRK13030.1"/>
    <property type="match status" value="1"/>
</dbReference>
<dbReference type="Pfam" id="PF01558">
    <property type="entry name" value="POR"/>
    <property type="match status" value="1"/>
</dbReference>
<dbReference type="EMBL" id="SODF01000001">
    <property type="protein sequence ID" value="TDW24191.1"/>
    <property type="molecule type" value="Genomic_DNA"/>
</dbReference>
<evidence type="ECO:0000256" key="2">
    <source>
        <dbReference type="ARBA" id="ARBA00022485"/>
    </source>
</evidence>
<name>A0A4R8A3H6_9ACTN</name>
<evidence type="ECO:0000313" key="10">
    <source>
        <dbReference type="EMBL" id="TDW24191.1"/>
    </source>
</evidence>
<dbReference type="GO" id="GO:0045333">
    <property type="term" value="P:cellular respiration"/>
    <property type="evidence" value="ECO:0007669"/>
    <property type="project" value="UniProtKB-ARBA"/>
</dbReference>
<comment type="caution">
    <text evidence="10">The sequence shown here is derived from an EMBL/GenBank/DDBJ whole genome shotgun (WGS) entry which is preliminary data.</text>
</comment>
<evidence type="ECO:0000256" key="4">
    <source>
        <dbReference type="ARBA" id="ARBA00023002"/>
    </source>
</evidence>
<dbReference type="RefSeq" id="WP_134119388.1">
    <property type="nucleotide sequence ID" value="NZ_SODF01000001.1"/>
</dbReference>
<dbReference type="NCBIfam" id="NF009588">
    <property type="entry name" value="PRK13029.1"/>
    <property type="match status" value="1"/>
</dbReference>
<evidence type="ECO:0000256" key="3">
    <source>
        <dbReference type="ARBA" id="ARBA00022982"/>
    </source>
</evidence>
<dbReference type="InterPro" id="IPR009014">
    <property type="entry name" value="Transketo_C/PFOR_II"/>
</dbReference>
<keyword evidence="2" id="KW-0004">4Fe-4S</keyword>
<dbReference type="GO" id="GO:0000287">
    <property type="term" value="F:magnesium ion binding"/>
    <property type="evidence" value="ECO:0007669"/>
    <property type="project" value="UniProtKB-ARBA"/>
</dbReference>
<dbReference type="GO" id="GO:0030976">
    <property type="term" value="F:thiamine pyrophosphate binding"/>
    <property type="evidence" value="ECO:0007669"/>
    <property type="project" value="InterPro"/>
</dbReference>
<dbReference type="InterPro" id="IPR002869">
    <property type="entry name" value="Pyrv_flavodox_OxRed_cen"/>
</dbReference>